<proteinExistence type="predicted"/>
<name>A0A1E4SF46_9ASCO</name>
<feature type="compositionally biased region" description="Polar residues" evidence="1">
    <location>
        <begin position="539"/>
        <end position="549"/>
    </location>
</feature>
<evidence type="ECO:0000256" key="1">
    <source>
        <dbReference type="SAM" id="MobiDB-lite"/>
    </source>
</evidence>
<gene>
    <name evidence="2" type="ORF">CANTADRAFT_91544</name>
</gene>
<protein>
    <submittedName>
        <fullName evidence="2">Uncharacterized protein</fullName>
    </submittedName>
</protein>
<keyword evidence="3" id="KW-1185">Reference proteome</keyword>
<organism evidence="2 3">
    <name type="scientific">Suhomyces tanzawaensis NRRL Y-17324</name>
    <dbReference type="NCBI Taxonomy" id="984487"/>
    <lineage>
        <taxon>Eukaryota</taxon>
        <taxon>Fungi</taxon>
        <taxon>Dikarya</taxon>
        <taxon>Ascomycota</taxon>
        <taxon>Saccharomycotina</taxon>
        <taxon>Pichiomycetes</taxon>
        <taxon>Debaryomycetaceae</taxon>
        <taxon>Suhomyces</taxon>
    </lineage>
</organism>
<reference evidence="3" key="1">
    <citation type="submission" date="2016-05" db="EMBL/GenBank/DDBJ databases">
        <title>Comparative genomics of biotechnologically important yeasts.</title>
        <authorList>
            <consortium name="DOE Joint Genome Institute"/>
            <person name="Riley R."/>
            <person name="Haridas S."/>
            <person name="Wolfe K.H."/>
            <person name="Lopes M.R."/>
            <person name="Hittinger C.T."/>
            <person name="Goker M."/>
            <person name="Salamov A."/>
            <person name="Wisecaver J."/>
            <person name="Long T.M."/>
            <person name="Aerts A.L."/>
            <person name="Barry K."/>
            <person name="Choi C."/>
            <person name="Clum A."/>
            <person name="Coughlan A.Y."/>
            <person name="Deshpande S."/>
            <person name="Douglass A.P."/>
            <person name="Hanson S.J."/>
            <person name="Klenk H.-P."/>
            <person name="Labutti K."/>
            <person name="Lapidus A."/>
            <person name="Lindquist E."/>
            <person name="Lipzen A."/>
            <person name="Meier-Kolthoff J.P."/>
            <person name="Ohm R.A."/>
            <person name="Otillar R.P."/>
            <person name="Pangilinan J."/>
            <person name="Peng Y."/>
            <person name="Rokas A."/>
            <person name="Rosa C.A."/>
            <person name="Scheuner C."/>
            <person name="Sibirny A.A."/>
            <person name="Slot J.C."/>
            <person name="Stielow J.B."/>
            <person name="Sun H."/>
            <person name="Kurtzman C.P."/>
            <person name="Blackwell M."/>
            <person name="Grigoriev I.V."/>
            <person name="Jeffries T.W."/>
        </authorList>
    </citation>
    <scope>NUCLEOTIDE SEQUENCE [LARGE SCALE GENOMIC DNA]</scope>
    <source>
        <strain evidence="3">NRRL Y-17324</strain>
    </source>
</reference>
<dbReference type="RefSeq" id="XP_020063235.1">
    <property type="nucleotide sequence ID" value="XM_020211833.1"/>
</dbReference>
<feature type="region of interest" description="Disordered" evidence="1">
    <location>
        <begin position="527"/>
        <end position="549"/>
    </location>
</feature>
<dbReference type="GeneID" id="30985969"/>
<sequence length="586" mass="64569">MTSPLAVSMPQTVTGPASAHGAKCSTCDPHPATLAAPNKAYCPDPSVIATTNLNLSRLGPPARDLRSSLLHKQDSFSSIAKFTRGDSSHSSLSHQPSKLDLIDDTTLTSLPLPPPLKPKSRGSGSGSGSGSSSLPGDNEPPTPALDLKPLLSSITMCNGAEAEVDETFESELFEDDEDDDHHDPIVLIEDYMAKQKARPNHNETPACNNTISPRISTGIQDLSISGINSIPDFNDDDELTLINKKRSLATFKQRILNNSLHLSKSVQELGHDLDSLSDVSTFTSTCNGDTLNNILASNHTHFNSSTSLLHSKPKNKRTFSNDFVSRPLLNYSKSENLEEIFGKIPGSDLLKHCELCEKPLYEISSIINNNKKLKKSKNRTSAEDSNKVNQVYNEFICGECVETYEEFFNELYQDQMTSPQSSSNGLSKESTTVDHPMESCASESTKVDSMKNEKLLTIFQSIQNKYDKKQQMGNIASKRSFYHKTPTYKRISRAPFSENLMSRLNYLNSLPEGYTYSNESENKSPGAGFGLGFGIKPNNPKNGAPIQTGTSKKTIDLDWIRSLQSKLRWTWGFNGLARRNSLESDR</sequence>
<dbReference type="OrthoDB" id="4076003at2759"/>
<dbReference type="EMBL" id="KV453914">
    <property type="protein sequence ID" value="ODV78113.1"/>
    <property type="molecule type" value="Genomic_DNA"/>
</dbReference>
<feature type="compositionally biased region" description="Polar residues" evidence="1">
    <location>
        <begin position="1"/>
        <end position="15"/>
    </location>
</feature>
<evidence type="ECO:0000313" key="3">
    <source>
        <dbReference type="Proteomes" id="UP000094285"/>
    </source>
</evidence>
<feature type="region of interest" description="Disordered" evidence="1">
    <location>
        <begin position="1"/>
        <end position="21"/>
    </location>
</feature>
<evidence type="ECO:0000313" key="2">
    <source>
        <dbReference type="EMBL" id="ODV78113.1"/>
    </source>
</evidence>
<feature type="compositionally biased region" description="Polar residues" evidence="1">
    <location>
        <begin position="416"/>
        <end position="430"/>
    </location>
</feature>
<dbReference type="AlphaFoldDB" id="A0A1E4SF46"/>
<accession>A0A1E4SF46</accession>
<feature type="region of interest" description="Disordered" evidence="1">
    <location>
        <begin position="105"/>
        <end position="147"/>
    </location>
</feature>
<dbReference type="Proteomes" id="UP000094285">
    <property type="component" value="Unassembled WGS sequence"/>
</dbReference>
<feature type="region of interest" description="Disordered" evidence="1">
    <location>
        <begin position="416"/>
        <end position="446"/>
    </location>
</feature>